<dbReference type="KEGG" id="hlt:I7X12_01985"/>
<protein>
    <submittedName>
        <fullName evidence="1">Uncharacterized protein</fullName>
    </submittedName>
</protein>
<dbReference type="Pfam" id="PF20127">
    <property type="entry name" value="DUF6517"/>
    <property type="match status" value="1"/>
</dbReference>
<gene>
    <name evidence="1" type="ORF">I7X12_01985</name>
</gene>
<dbReference type="Proteomes" id="UP000595001">
    <property type="component" value="Chromosome"/>
</dbReference>
<proteinExistence type="predicted"/>
<organism evidence="1 2">
    <name type="scientific">Halosimplex litoreum</name>
    <dbReference type="NCBI Taxonomy" id="1198301"/>
    <lineage>
        <taxon>Archaea</taxon>
        <taxon>Methanobacteriati</taxon>
        <taxon>Methanobacteriota</taxon>
        <taxon>Stenosarchaea group</taxon>
        <taxon>Halobacteria</taxon>
        <taxon>Halobacteriales</taxon>
        <taxon>Haloarculaceae</taxon>
        <taxon>Halosimplex</taxon>
    </lineage>
</organism>
<dbReference type="InterPro" id="IPR045396">
    <property type="entry name" value="DUF6517"/>
</dbReference>
<sequence length="208" mass="22655">MPRAPDDGDDVPAPTVPVDRLDGTWERAEDTTETLFGVEGADVRGHTVVYEDTALRAAVREATDGELDQSWRFFFATRLAFRPPLAPGIGPAMVLPSVKTEAVRQFAADLTDRGVVDVERGRRERIRTEDRSRVTLRQVTGEVALPDGDPAPVEGWVGAWADGHIRLAGGAYPRSSLADRFPSAESTALDGADTDYREELLDLLRAVG</sequence>
<accession>A0A7T3FZD8</accession>
<dbReference type="GeneID" id="60587224"/>
<evidence type="ECO:0000313" key="1">
    <source>
        <dbReference type="EMBL" id="QPV63431.1"/>
    </source>
</evidence>
<dbReference type="EMBL" id="CP065856">
    <property type="protein sequence ID" value="QPV63431.1"/>
    <property type="molecule type" value="Genomic_DNA"/>
</dbReference>
<name>A0A7T3FZD8_9EURY</name>
<keyword evidence="2" id="KW-1185">Reference proteome</keyword>
<evidence type="ECO:0000313" key="2">
    <source>
        <dbReference type="Proteomes" id="UP000595001"/>
    </source>
</evidence>
<dbReference type="OrthoDB" id="300230at2157"/>
<dbReference type="AlphaFoldDB" id="A0A7T3FZD8"/>
<reference evidence="1 2" key="1">
    <citation type="submission" date="2020-12" db="EMBL/GenBank/DDBJ databases">
        <title>Halosimplex halophilum sp. nov. and Halosimplex salinum sp. nov., two new members of the genus Halosimplex.</title>
        <authorList>
            <person name="Cui H.L."/>
        </authorList>
    </citation>
    <scope>NUCLEOTIDE SEQUENCE [LARGE SCALE GENOMIC DNA]</scope>
    <source>
        <strain evidence="1 2">YGH94</strain>
    </source>
</reference>
<dbReference type="RefSeq" id="WP_198062221.1">
    <property type="nucleotide sequence ID" value="NZ_CP065856.1"/>
</dbReference>